<sequence>MARGEKGDFAYFMQVHPAAPYPASHYHSLPIGSQTTPTDRKLNQSKKKSGRASEYLSASPPLLSQWPHRPNGISYIGQNLNLQDGSADVHLTRLHPWGFNCLRFVTVWEALEHQGPGQYDDNYMEYVVAMLRKCKEYGFLDKHVVQDGDQLSGHGGHAHWRWSKRDQETDGDDEARVEQDQGAQGDLSKGASSHSSTPALLNDDDDSLCPAVYLAEQVHKFFLLNQNSQVRLHGPFNWPIKIDSQLVNILKSHFAIRLPSVVGASSGLSKQPTSSAVMIHWNSQIVSSYSNSLTHSIASSTSTSHFKMYTGFRAKFKIFISLIL</sequence>
<dbReference type="InterPro" id="IPR017853">
    <property type="entry name" value="GH"/>
</dbReference>
<accession>A0A5B0QCC4</accession>
<dbReference type="SUPFAM" id="SSF51445">
    <property type="entry name" value="(Trans)glycosidases"/>
    <property type="match status" value="1"/>
</dbReference>
<feature type="compositionally biased region" description="Basic and acidic residues" evidence="1">
    <location>
        <begin position="163"/>
        <end position="179"/>
    </location>
</feature>
<evidence type="ECO:0000256" key="1">
    <source>
        <dbReference type="SAM" id="MobiDB-lite"/>
    </source>
</evidence>
<dbReference type="GO" id="GO:0050295">
    <property type="term" value="F:steryl-beta-glucosidase activity"/>
    <property type="evidence" value="ECO:0007669"/>
    <property type="project" value="TreeGrafter"/>
</dbReference>
<feature type="region of interest" description="Disordered" evidence="1">
    <location>
        <begin position="153"/>
        <end position="199"/>
    </location>
</feature>
<reference evidence="2 3" key="1">
    <citation type="submission" date="2019-05" db="EMBL/GenBank/DDBJ databases">
        <title>Emergence of the Ug99 lineage of the wheat stem rust pathogen through somatic hybridization.</title>
        <authorList>
            <person name="Li F."/>
            <person name="Upadhyaya N.M."/>
            <person name="Sperschneider J."/>
            <person name="Matny O."/>
            <person name="Nguyen-Phuc H."/>
            <person name="Mago R."/>
            <person name="Raley C."/>
            <person name="Miller M.E."/>
            <person name="Silverstein K.A.T."/>
            <person name="Henningsen E."/>
            <person name="Hirsch C.D."/>
            <person name="Visser B."/>
            <person name="Pretorius Z.A."/>
            <person name="Steffenson B.J."/>
            <person name="Schwessinger B."/>
            <person name="Dodds P.N."/>
            <person name="Figueroa M."/>
        </authorList>
    </citation>
    <scope>NUCLEOTIDE SEQUENCE [LARGE SCALE GENOMIC DNA]</scope>
    <source>
        <strain evidence="2">21-0</strain>
    </source>
</reference>
<feature type="compositionally biased region" description="Polar residues" evidence="1">
    <location>
        <begin position="190"/>
        <end position="199"/>
    </location>
</feature>
<comment type="caution">
    <text evidence="2">The sequence shown here is derived from an EMBL/GenBank/DDBJ whole genome shotgun (WGS) entry which is preliminary data.</text>
</comment>
<dbReference type="Gene3D" id="3.20.20.80">
    <property type="entry name" value="Glycosidases"/>
    <property type="match status" value="1"/>
</dbReference>
<evidence type="ECO:0000313" key="2">
    <source>
        <dbReference type="EMBL" id="KAA1110553.1"/>
    </source>
</evidence>
<dbReference type="GO" id="GO:1904462">
    <property type="term" value="P:ergosteryl 3-beta-D-glucoside catabolic process"/>
    <property type="evidence" value="ECO:0007669"/>
    <property type="project" value="TreeGrafter"/>
</dbReference>
<protein>
    <submittedName>
        <fullName evidence="2">Kinesin-like protein kif21b</fullName>
    </submittedName>
</protein>
<feature type="region of interest" description="Disordered" evidence="1">
    <location>
        <begin position="26"/>
        <end position="54"/>
    </location>
</feature>
<gene>
    <name evidence="2" type="primary">KIF21B_6</name>
    <name evidence="2" type="ORF">PGT21_025102</name>
</gene>
<proteinExistence type="predicted"/>
<dbReference type="AlphaFoldDB" id="A0A5B0QCC4"/>
<dbReference type="InterPro" id="IPR052066">
    <property type="entry name" value="Glycosphingolipid_Hydrolases"/>
</dbReference>
<dbReference type="PANTHER" id="PTHR31308:SF6">
    <property type="entry name" value="GLYCOSIDE HYDROLASE FAMILY 5 C-TERMINAL DOMAIN-CONTAINING PROTEIN"/>
    <property type="match status" value="1"/>
</dbReference>
<evidence type="ECO:0000313" key="3">
    <source>
        <dbReference type="Proteomes" id="UP000324748"/>
    </source>
</evidence>
<organism evidence="2 3">
    <name type="scientific">Puccinia graminis f. sp. tritici</name>
    <dbReference type="NCBI Taxonomy" id="56615"/>
    <lineage>
        <taxon>Eukaryota</taxon>
        <taxon>Fungi</taxon>
        <taxon>Dikarya</taxon>
        <taxon>Basidiomycota</taxon>
        <taxon>Pucciniomycotina</taxon>
        <taxon>Pucciniomycetes</taxon>
        <taxon>Pucciniales</taxon>
        <taxon>Pucciniaceae</taxon>
        <taxon>Puccinia</taxon>
    </lineage>
</organism>
<keyword evidence="3" id="KW-1185">Reference proteome</keyword>
<dbReference type="EMBL" id="VSWC01000027">
    <property type="protein sequence ID" value="KAA1110553.1"/>
    <property type="molecule type" value="Genomic_DNA"/>
</dbReference>
<dbReference type="OrthoDB" id="9971853at2759"/>
<name>A0A5B0QCC4_PUCGR</name>
<dbReference type="Proteomes" id="UP000324748">
    <property type="component" value="Unassembled WGS sequence"/>
</dbReference>
<dbReference type="PANTHER" id="PTHR31308">
    <property type="match status" value="1"/>
</dbReference>